<proteinExistence type="predicted"/>
<dbReference type="Pfam" id="PF07715">
    <property type="entry name" value="Plug"/>
    <property type="match status" value="1"/>
</dbReference>
<evidence type="ECO:0000256" key="1">
    <source>
        <dbReference type="SAM" id="MobiDB-lite"/>
    </source>
</evidence>
<dbReference type="InterPro" id="IPR012910">
    <property type="entry name" value="Plug_dom"/>
</dbReference>
<evidence type="ECO:0000313" key="4">
    <source>
        <dbReference type="EMBL" id="MCK1784040.1"/>
    </source>
</evidence>
<organism evidence="4 5">
    <name type="scientific">Pseudomonas emilianonis</name>
    <dbReference type="NCBI Taxonomy" id="2915812"/>
    <lineage>
        <taxon>Bacteria</taxon>
        <taxon>Pseudomonadati</taxon>
        <taxon>Pseudomonadota</taxon>
        <taxon>Gammaproteobacteria</taxon>
        <taxon>Pseudomonadales</taxon>
        <taxon>Pseudomonadaceae</taxon>
        <taxon>Pseudomonas</taxon>
    </lineage>
</organism>
<dbReference type="Proteomes" id="UP001317085">
    <property type="component" value="Unassembled WGS sequence"/>
</dbReference>
<comment type="caution">
    <text evidence="4">The sequence shown here is derived from an EMBL/GenBank/DDBJ whole genome shotgun (WGS) entry which is preliminary data.</text>
</comment>
<keyword evidence="5" id="KW-1185">Reference proteome</keyword>
<evidence type="ECO:0000259" key="3">
    <source>
        <dbReference type="Pfam" id="PF07715"/>
    </source>
</evidence>
<dbReference type="InterPro" id="IPR037066">
    <property type="entry name" value="Plug_dom_sf"/>
</dbReference>
<dbReference type="RefSeq" id="WP_247397701.1">
    <property type="nucleotide sequence ID" value="NZ_JAKNRV010000034.1"/>
</dbReference>
<gene>
    <name evidence="4" type="ORF">L9Z73_06630</name>
</gene>
<protein>
    <submittedName>
        <fullName evidence="4">Plug domain-containing protein</fullName>
    </submittedName>
</protein>
<reference evidence="4 5" key="1">
    <citation type="submission" date="2022-02" db="EMBL/GenBank/DDBJ databases">
        <title>Comparative genomics of the first Antarctic Pseudomonas spp. capable of biotransforming 2,4,6-Trinitrotoluene.</title>
        <authorList>
            <person name="Cabrera M.A."/>
            <person name="Marquez S.L."/>
            <person name="Perez-Donoso J.M."/>
        </authorList>
    </citation>
    <scope>NUCLEOTIDE SEQUENCE [LARGE SCALE GENOMIC DNA]</scope>
    <source>
        <strain evidence="4 5">TNT11</strain>
    </source>
</reference>
<dbReference type="SUPFAM" id="SSF56935">
    <property type="entry name" value="Porins"/>
    <property type="match status" value="1"/>
</dbReference>
<feature type="domain" description="TonB-dependent receptor plug" evidence="3">
    <location>
        <begin position="41"/>
        <end position="102"/>
    </location>
</feature>
<feature type="chain" id="PRO_5047292888" evidence="2">
    <location>
        <begin position="25"/>
        <end position="108"/>
    </location>
</feature>
<feature type="signal peptide" evidence="2">
    <location>
        <begin position="1"/>
        <end position="24"/>
    </location>
</feature>
<evidence type="ECO:0000313" key="5">
    <source>
        <dbReference type="Proteomes" id="UP001317085"/>
    </source>
</evidence>
<accession>A0ABT0EE88</accession>
<dbReference type="EMBL" id="JAKNRV010000034">
    <property type="protein sequence ID" value="MCK1784040.1"/>
    <property type="molecule type" value="Genomic_DNA"/>
</dbReference>
<feature type="region of interest" description="Disordered" evidence="1">
    <location>
        <begin position="62"/>
        <end position="81"/>
    </location>
</feature>
<name>A0ABT0EE88_9PSED</name>
<sequence>MSLSSAWRLSPLAAALLICSEAHALELPPQVITANPLGSEQLASPTTVLEGDDLTLQQKGSLGETLNKQPGVSSSYFGPGASRPIIRGQDGDRIRVLRNGVGALDASS</sequence>
<evidence type="ECO:0000256" key="2">
    <source>
        <dbReference type="SAM" id="SignalP"/>
    </source>
</evidence>
<feature type="non-terminal residue" evidence="4">
    <location>
        <position position="108"/>
    </location>
</feature>
<feature type="compositionally biased region" description="Polar residues" evidence="1">
    <location>
        <begin position="62"/>
        <end position="76"/>
    </location>
</feature>
<keyword evidence="2" id="KW-0732">Signal</keyword>
<dbReference type="Gene3D" id="2.170.130.10">
    <property type="entry name" value="TonB-dependent receptor, plug domain"/>
    <property type="match status" value="1"/>
</dbReference>